<evidence type="ECO:0008006" key="7">
    <source>
        <dbReference type="Google" id="ProtNLM"/>
    </source>
</evidence>
<dbReference type="InterPro" id="IPR057670">
    <property type="entry name" value="SH3_retrovirus"/>
</dbReference>
<evidence type="ECO:0000313" key="6">
    <source>
        <dbReference type="Proteomes" id="UP001235939"/>
    </source>
</evidence>
<keyword evidence="1" id="KW-0479">Metal-binding</keyword>
<dbReference type="PROSITE" id="PS50994">
    <property type="entry name" value="INTEGRASE"/>
    <property type="match status" value="1"/>
</dbReference>
<dbReference type="InterPro" id="IPR001584">
    <property type="entry name" value="Integrase_cat-core"/>
</dbReference>
<reference evidence="5 6" key="1">
    <citation type="submission" date="2022-01" db="EMBL/GenBank/DDBJ databases">
        <title>A chromosomal length assembly of Cordylochernes scorpioides.</title>
        <authorList>
            <person name="Zeh D."/>
            <person name="Zeh J."/>
        </authorList>
    </citation>
    <scope>NUCLEOTIDE SEQUENCE [LARGE SCALE GENOMIC DNA]</scope>
    <source>
        <strain evidence="5">IN4F17</strain>
        <tissue evidence="5">Whole Body</tissue>
    </source>
</reference>
<dbReference type="SUPFAM" id="SSF56672">
    <property type="entry name" value="DNA/RNA polymerases"/>
    <property type="match status" value="1"/>
</dbReference>
<dbReference type="InterPro" id="IPR016177">
    <property type="entry name" value="DNA-bd_dom_sf"/>
</dbReference>
<dbReference type="CDD" id="cd00122">
    <property type="entry name" value="MBD"/>
    <property type="match status" value="1"/>
</dbReference>
<evidence type="ECO:0000259" key="4">
    <source>
        <dbReference type="PROSITE" id="PS50994"/>
    </source>
</evidence>
<evidence type="ECO:0000313" key="5">
    <source>
        <dbReference type="EMBL" id="UYV74008.1"/>
    </source>
</evidence>
<gene>
    <name evidence="5" type="ORF">LAZ67_11001802</name>
</gene>
<dbReference type="Pfam" id="PF14223">
    <property type="entry name" value="Retrotran_gag_2"/>
    <property type="match status" value="1"/>
</dbReference>
<dbReference type="Gene3D" id="3.30.890.10">
    <property type="entry name" value="Methyl-cpg-binding Protein 2, Chain A"/>
    <property type="match status" value="1"/>
</dbReference>
<sequence length="1374" mass="160079">MTDTNFTFPKLNAFNYNIWKVDMKVLLIDRGSWDFIIEDEPDLPAEATAKDIREFKWRKDRAFTTIYQGVERKYQTLIANAADGKEAWNILKQNFEPNSRARLAGLIDKFYELKFAPDEETIGIFIKRVQEKKQLIKEAGFDLPEVLVCFQLIRKLPQDYDGIVQVLYRLEEKQFNVENIEAHLITESGRVQQKKKDDGLDIVANAYQTKTPRMYQGNKKKNYFSAKAQYSSGSMLEPTVHPRTARTYDIRNCSFCGKTGHLIKDFFLRNKNSQGQHYRKDQNYRGKSSAFHSEILSFHHISERASDPTSEWGEWLIDSAATSHFCKEKDWFVNYQDIPLMDALIGDVDCKSTILERLVDKLYIVNGYPNKAKAQNYSVSYNSNLNFLHKRFCHINSEILNYMSKKNTVKGLEKVQGNPTTCDICKVAKITRSSFKFSYTILTRKPLEKVHMDIWGPAPVRSLGGSRYFLSIIDDYSRKVNVYFLKEKSEVFNYFKQYLHESERALNAKLKCIRTDNGLEFCNKEFENFLVNLGIKIERTSTYSPEQNGIAERFNRTAIEGVRAMLLDSGLQPRFWAEALNTFTYTKNRCEHALTKGVSPMELWSGHKPSVRNFKILGSLAYVHVPKMKRNKLQPKANSGIMVGYATKTKGYRIWLPADRKVIESIHVFIDETKKGVDTLFGTASRVQYVFYTQDDNYPYENNDSDNHNLHTLTPIDITKWKRLEVPRKTGPRVDVYYYPPSSDQKLRSFKDVQKYCEKQKLEFNSEMFSFRPQKPDISEENEVKIETNCLEDDLYESIFHEEIYNVELPKNFNDVQQSQEKRNWIKAMEDELKVMKDRKVWKLVDPPPQGVKILGNKWVYSVKRDDKNNIKRYKARLVAQGYRQKYGIDYTDIFSPVVNFSIIRFLFIILLSLLRWKHVQLDVKSAYLHGNLKEKIYMQQPDGFKLKGSEDKVCLLEKTIYGLHQSGREWNKELDSILNSIGFETIKWCNCVYKMNNSVILIVYVDDILLFGIETSVIGKTIQIIKEKLDIEELGKVKYLLGVNFETTDKGIYLHQETYINRLITSFTDLPKTLVNLPFKTGCWLPPKIKEDEIIETELMRKYPYRSIIGCLSFLADRSRPDISFSVNTMAQFCNGYTYQHWKIVVDLMNYVFRTKHYKINLSNVNRGILNAYSDANWGSHLTNRHSTSGYILYLDDTPFTWKSRKQKCIALSSMESEFIALTESVKETIWYFNILKEIDVLPNVGKPIQFCDNQSAIYFCKNSVENIKTKHIDIRLQFIQKLVEEEEFTLKFVNSNLNLADFLTKPLSKEKLSCFIEKLWASQSRSIAVTHSTQAISWVNALGRVRQGLGGKAAIYLNYIDFETTKWIAKTN</sequence>
<feature type="domain" description="Integrase catalytic" evidence="4">
    <location>
        <begin position="442"/>
        <end position="608"/>
    </location>
</feature>
<dbReference type="InterPro" id="IPR039537">
    <property type="entry name" value="Retrotran_Ty1/copia-like"/>
</dbReference>
<dbReference type="EMBL" id="CP092873">
    <property type="protein sequence ID" value="UYV74008.1"/>
    <property type="molecule type" value="Genomic_DNA"/>
</dbReference>
<proteinExistence type="predicted"/>
<dbReference type="InterPro" id="IPR043502">
    <property type="entry name" value="DNA/RNA_pol_sf"/>
</dbReference>
<dbReference type="PANTHER" id="PTHR42648:SF28">
    <property type="entry name" value="TRANSPOSON-ENCODED PROTEIN WITH RIBONUCLEASE H-LIKE AND RETROVIRUS ZINC FINGER-LIKE DOMAINS"/>
    <property type="match status" value="1"/>
</dbReference>
<dbReference type="SMART" id="SM00391">
    <property type="entry name" value="MBD"/>
    <property type="match status" value="1"/>
</dbReference>
<feature type="domain" description="MBD" evidence="3">
    <location>
        <begin position="707"/>
        <end position="776"/>
    </location>
</feature>
<organism evidence="5 6">
    <name type="scientific">Cordylochernes scorpioides</name>
    <dbReference type="NCBI Taxonomy" id="51811"/>
    <lineage>
        <taxon>Eukaryota</taxon>
        <taxon>Metazoa</taxon>
        <taxon>Ecdysozoa</taxon>
        <taxon>Arthropoda</taxon>
        <taxon>Chelicerata</taxon>
        <taxon>Arachnida</taxon>
        <taxon>Pseudoscorpiones</taxon>
        <taxon>Cheliferoidea</taxon>
        <taxon>Chernetidae</taxon>
        <taxon>Cordylochernes</taxon>
    </lineage>
</organism>
<dbReference type="Pfam" id="PF01429">
    <property type="entry name" value="MBD"/>
    <property type="match status" value="1"/>
</dbReference>
<evidence type="ECO:0000256" key="2">
    <source>
        <dbReference type="ARBA" id="ARBA00022801"/>
    </source>
</evidence>
<dbReference type="PANTHER" id="PTHR42648">
    <property type="entry name" value="TRANSPOSASE, PUTATIVE-RELATED"/>
    <property type="match status" value="1"/>
</dbReference>
<keyword evidence="2" id="KW-0378">Hydrolase</keyword>
<dbReference type="Gene3D" id="3.30.420.10">
    <property type="entry name" value="Ribonuclease H-like superfamily/Ribonuclease H"/>
    <property type="match status" value="1"/>
</dbReference>
<name>A0ABY6L243_9ARAC</name>
<dbReference type="CDD" id="cd09272">
    <property type="entry name" value="RNase_HI_RT_Ty1"/>
    <property type="match status" value="1"/>
</dbReference>
<dbReference type="Pfam" id="PF07727">
    <property type="entry name" value="RVT_2"/>
    <property type="match status" value="1"/>
</dbReference>
<protein>
    <recommendedName>
        <fullName evidence="7">Retrovirus-related Pol polyprotein from transposon TNT 1-94</fullName>
    </recommendedName>
</protein>
<dbReference type="InterPro" id="IPR001739">
    <property type="entry name" value="Methyl_CpG_DNA-bd"/>
</dbReference>
<dbReference type="SUPFAM" id="SSF54171">
    <property type="entry name" value="DNA-binding domain"/>
    <property type="match status" value="1"/>
</dbReference>
<dbReference type="Pfam" id="PF13976">
    <property type="entry name" value="gag_pre-integrs"/>
    <property type="match status" value="1"/>
</dbReference>
<dbReference type="InterPro" id="IPR013103">
    <property type="entry name" value="RVT_2"/>
</dbReference>
<dbReference type="InterPro" id="IPR012337">
    <property type="entry name" value="RNaseH-like_sf"/>
</dbReference>
<dbReference type="Proteomes" id="UP001235939">
    <property type="component" value="Chromosome 11"/>
</dbReference>
<dbReference type="PROSITE" id="PS50982">
    <property type="entry name" value="MBD"/>
    <property type="match status" value="1"/>
</dbReference>
<keyword evidence="6" id="KW-1185">Reference proteome</keyword>
<dbReference type="Pfam" id="PF25597">
    <property type="entry name" value="SH3_retrovirus"/>
    <property type="match status" value="1"/>
</dbReference>
<evidence type="ECO:0000259" key="3">
    <source>
        <dbReference type="PROSITE" id="PS50982"/>
    </source>
</evidence>
<accession>A0ABY6L243</accession>
<evidence type="ECO:0000256" key="1">
    <source>
        <dbReference type="ARBA" id="ARBA00022723"/>
    </source>
</evidence>
<dbReference type="SUPFAM" id="SSF53098">
    <property type="entry name" value="Ribonuclease H-like"/>
    <property type="match status" value="1"/>
</dbReference>
<dbReference type="InterPro" id="IPR025724">
    <property type="entry name" value="GAG-pre-integrase_dom"/>
</dbReference>
<dbReference type="InterPro" id="IPR036397">
    <property type="entry name" value="RNaseH_sf"/>
</dbReference>
<dbReference type="Pfam" id="PF00665">
    <property type="entry name" value="rve"/>
    <property type="match status" value="1"/>
</dbReference>